<name>A0A1F7SKF6_9BACT</name>
<dbReference type="Pfam" id="PF08279">
    <property type="entry name" value="HTH_11"/>
    <property type="match status" value="1"/>
</dbReference>
<reference evidence="4 5" key="1">
    <citation type="journal article" date="2016" name="Nat. Commun.">
        <title>Thousands of microbial genomes shed light on interconnected biogeochemical processes in an aquifer system.</title>
        <authorList>
            <person name="Anantharaman K."/>
            <person name="Brown C.T."/>
            <person name="Hug L.A."/>
            <person name="Sharon I."/>
            <person name="Castelle C.J."/>
            <person name="Probst A.J."/>
            <person name="Thomas B.C."/>
            <person name="Singh A."/>
            <person name="Wilkins M.J."/>
            <person name="Karaoz U."/>
            <person name="Brodie E.L."/>
            <person name="Williams K.H."/>
            <person name="Hubbard S.S."/>
            <person name="Banfield J.F."/>
        </authorList>
    </citation>
    <scope>NUCLEOTIDE SEQUENCE [LARGE SCALE GENOMIC DNA]</scope>
</reference>
<feature type="domain" description="Helix-turn-helix type 11" evidence="1">
    <location>
        <begin position="26"/>
        <end position="68"/>
    </location>
</feature>
<protein>
    <recommendedName>
        <fullName evidence="6">Transcriptional regulator</fullName>
    </recommendedName>
</protein>
<dbReference type="Gene3D" id="1.10.10.10">
    <property type="entry name" value="Winged helix-like DNA-binding domain superfamily/Winged helix DNA-binding domain"/>
    <property type="match status" value="1"/>
</dbReference>
<comment type="caution">
    <text evidence="4">The sequence shown here is derived from an EMBL/GenBank/DDBJ whole genome shotgun (WGS) entry which is preliminary data.</text>
</comment>
<dbReference type="AlphaFoldDB" id="A0A1F7SKF6"/>
<gene>
    <name evidence="4" type="ORF">A3G31_03985</name>
</gene>
<proteinExistence type="predicted"/>
<dbReference type="Proteomes" id="UP000178082">
    <property type="component" value="Unassembled WGS sequence"/>
</dbReference>
<evidence type="ECO:0000259" key="1">
    <source>
        <dbReference type="Pfam" id="PF08279"/>
    </source>
</evidence>
<dbReference type="STRING" id="1817883.A3G31_03985"/>
<feature type="domain" description="WYL" evidence="2">
    <location>
        <begin position="155"/>
        <end position="220"/>
    </location>
</feature>
<dbReference type="PANTHER" id="PTHR34580">
    <property type="match status" value="1"/>
</dbReference>
<dbReference type="PROSITE" id="PS52050">
    <property type="entry name" value="WYL"/>
    <property type="match status" value="1"/>
</dbReference>
<dbReference type="EMBL" id="MGDI01000015">
    <property type="protein sequence ID" value="OGL54262.1"/>
    <property type="molecule type" value="Genomic_DNA"/>
</dbReference>
<dbReference type="PANTHER" id="PTHR34580:SF9">
    <property type="entry name" value="SLL5097 PROTEIN"/>
    <property type="match status" value="1"/>
</dbReference>
<dbReference type="InterPro" id="IPR036388">
    <property type="entry name" value="WH-like_DNA-bd_sf"/>
</dbReference>
<evidence type="ECO:0000259" key="3">
    <source>
        <dbReference type="Pfam" id="PF25583"/>
    </source>
</evidence>
<dbReference type="Pfam" id="PF13280">
    <property type="entry name" value="WYL"/>
    <property type="match status" value="1"/>
</dbReference>
<evidence type="ECO:0008006" key="6">
    <source>
        <dbReference type="Google" id="ProtNLM"/>
    </source>
</evidence>
<dbReference type="Pfam" id="PF25583">
    <property type="entry name" value="WCX"/>
    <property type="match status" value="1"/>
</dbReference>
<organism evidence="4 5">
    <name type="scientific">Candidatus Schekmanbacteria bacterium RIFCSPLOWO2_12_FULL_38_15</name>
    <dbReference type="NCBI Taxonomy" id="1817883"/>
    <lineage>
        <taxon>Bacteria</taxon>
        <taxon>Candidatus Schekmaniibacteriota</taxon>
    </lineage>
</organism>
<accession>A0A1F7SKF6</accession>
<dbReference type="InterPro" id="IPR057727">
    <property type="entry name" value="WCX_dom"/>
</dbReference>
<dbReference type="InterPro" id="IPR013196">
    <property type="entry name" value="HTH_11"/>
</dbReference>
<feature type="domain" description="WCX" evidence="3">
    <location>
        <begin position="252"/>
        <end position="327"/>
    </location>
</feature>
<evidence type="ECO:0000259" key="2">
    <source>
        <dbReference type="Pfam" id="PF13280"/>
    </source>
</evidence>
<sequence length="332" mass="38186">MPLKKFKKLPAKKKTNFISQKITNILKILTIIDSGERVTTPNLSADLGVAEKTIYRYIKTIQSAGIPLSYDSAKKSYVFSDDFSLKKIPHKPEELSALITLKDIVSKLGIPAEFQILKTIDKILGPSINQDKSRKFPIFIETGRRAESPEMEKKLSIIEQAISKRRMVNLTYKAFGKDNLSNRDVGPYGTLYSDGFWYLIGKCYQKHDIRTFAVDKIRDINLTEKPYGIPPDFTLEKYLEPGFKMVVEKGTQEVVIKFSSRVAEHILRKKWHPTQKEERLLNGDVILRFKVAGTREIKQWANSWMPNCEVLEPLELREQVKEELAQAIKSYK</sequence>
<dbReference type="InterPro" id="IPR028349">
    <property type="entry name" value="PafC-like"/>
</dbReference>
<dbReference type="InterPro" id="IPR026881">
    <property type="entry name" value="WYL_dom"/>
</dbReference>
<dbReference type="PIRSF" id="PIRSF016838">
    <property type="entry name" value="PafC"/>
    <property type="match status" value="1"/>
</dbReference>
<dbReference type="InterPro" id="IPR051534">
    <property type="entry name" value="CBASS_pafABC_assoc_protein"/>
</dbReference>
<evidence type="ECO:0000313" key="4">
    <source>
        <dbReference type="EMBL" id="OGL54262.1"/>
    </source>
</evidence>
<evidence type="ECO:0000313" key="5">
    <source>
        <dbReference type="Proteomes" id="UP000178082"/>
    </source>
</evidence>